<proteinExistence type="predicted"/>
<name>M4BTE1_HYAAE</name>
<accession>M4BTE1</accession>
<reference evidence="1" key="2">
    <citation type="submission" date="2015-06" db="UniProtKB">
        <authorList>
            <consortium name="EnsemblProtists"/>
        </authorList>
    </citation>
    <scope>IDENTIFICATION</scope>
    <source>
        <strain evidence="1">Emoy2</strain>
    </source>
</reference>
<dbReference type="EMBL" id="JH597840">
    <property type="status" value="NOT_ANNOTATED_CDS"/>
    <property type="molecule type" value="Genomic_DNA"/>
</dbReference>
<dbReference type="InParanoid" id="M4BTE1"/>
<reference evidence="2" key="1">
    <citation type="journal article" date="2010" name="Science">
        <title>Signatures of adaptation to obligate biotrophy in the Hyaloperonospora arabidopsidis genome.</title>
        <authorList>
            <person name="Baxter L."/>
            <person name="Tripathy S."/>
            <person name="Ishaque N."/>
            <person name="Boot N."/>
            <person name="Cabral A."/>
            <person name="Kemen E."/>
            <person name="Thines M."/>
            <person name="Ah-Fong A."/>
            <person name="Anderson R."/>
            <person name="Badejoko W."/>
            <person name="Bittner-Eddy P."/>
            <person name="Boore J.L."/>
            <person name="Chibucos M.C."/>
            <person name="Coates M."/>
            <person name="Dehal P."/>
            <person name="Delehaunty K."/>
            <person name="Dong S."/>
            <person name="Downton P."/>
            <person name="Dumas B."/>
            <person name="Fabro G."/>
            <person name="Fronick C."/>
            <person name="Fuerstenberg S.I."/>
            <person name="Fulton L."/>
            <person name="Gaulin E."/>
            <person name="Govers F."/>
            <person name="Hughes L."/>
            <person name="Humphray S."/>
            <person name="Jiang R.H."/>
            <person name="Judelson H."/>
            <person name="Kamoun S."/>
            <person name="Kyung K."/>
            <person name="Meijer H."/>
            <person name="Minx P."/>
            <person name="Morris P."/>
            <person name="Nelson J."/>
            <person name="Phuntumart V."/>
            <person name="Qutob D."/>
            <person name="Rehmany A."/>
            <person name="Rougon-Cardoso A."/>
            <person name="Ryden P."/>
            <person name="Torto-Alalibo T."/>
            <person name="Studholme D."/>
            <person name="Wang Y."/>
            <person name="Win J."/>
            <person name="Wood J."/>
            <person name="Clifton S.W."/>
            <person name="Rogers J."/>
            <person name="Van den Ackerveken G."/>
            <person name="Jones J.D."/>
            <person name="McDowell J.M."/>
            <person name="Beynon J."/>
            <person name="Tyler B.M."/>
        </authorList>
    </citation>
    <scope>NUCLEOTIDE SEQUENCE [LARGE SCALE GENOMIC DNA]</scope>
    <source>
        <strain evidence="2">Emoy2</strain>
    </source>
</reference>
<evidence type="ECO:0000313" key="1">
    <source>
        <dbReference type="EnsemblProtists" id="HpaP809726"/>
    </source>
</evidence>
<evidence type="ECO:0000313" key="2">
    <source>
        <dbReference type="Proteomes" id="UP000011713"/>
    </source>
</evidence>
<protein>
    <submittedName>
        <fullName evidence="1">Uncharacterized protein</fullName>
    </submittedName>
</protein>
<keyword evidence="2" id="KW-1185">Reference proteome</keyword>
<sequence>MFMDKLARKTICQVWVERSRSNTCVIWMLVAEAAASFPFTIRAIPSIHQVDHLGFKTERSGVDFVRLHALLDMI</sequence>
<dbReference type="AlphaFoldDB" id="M4BTE1"/>
<organism evidence="1 2">
    <name type="scientific">Hyaloperonospora arabidopsidis (strain Emoy2)</name>
    <name type="common">Downy mildew agent</name>
    <name type="synonym">Peronospora arabidopsidis</name>
    <dbReference type="NCBI Taxonomy" id="559515"/>
    <lineage>
        <taxon>Eukaryota</taxon>
        <taxon>Sar</taxon>
        <taxon>Stramenopiles</taxon>
        <taxon>Oomycota</taxon>
        <taxon>Peronosporomycetes</taxon>
        <taxon>Peronosporales</taxon>
        <taxon>Peronosporaceae</taxon>
        <taxon>Hyaloperonospora</taxon>
    </lineage>
</organism>
<dbReference type="EnsemblProtists" id="HpaT809726">
    <property type="protein sequence ID" value="HpaP809726"/>
    <property type="gene ID" value="HpaG809726"/>
</dbReference>
<dbReference type="HOGENOM" id="CLU_2693032_0_0_1"/>
<dbReference type="VEuPathDB" id="FungiDB:HpaG809726"/>
<dbReference type="Proteomes" id="UP000011713">
    <property type="component" value="Unassembled WGS sequence"/>
</dbReference>